<dbReference type="InterPro" id="IPR053058">
    <property type="entry name" value="Mulikevirus_tape_measure"/>
</dbReference>
<evidence type="ECO:0000259" key="6">
    <source>
        <dbReference type="Pfam" id="PF20155"/>
    </source>
</evidence>
<organism evidence="7 8">
    <name type="scientific">Mycobacterium phage OlympiaSaint</name>
    <dbReference type="NCBI Taxonomy" id="2250364"/>
    <lineage>
        <taxon>Viruses</taxon>
        <taxon>Duplodnaviria</taxon>
        <taxon>Heunggongvirae</taxon>
        <taxon>Uroviricota</taxon>
        <taxon>Caudoviricetes</taxon>
        <taxon>Gracegardnervirinae</taxon>
        <taxon>Cheoctovirus</taxon>
        <taxon>Cheoctovirus olympiasaint</taxon>
    </lineage>
</organism>
<keyword evidence="2" id="KW-0378">Hydrolase</keyword>
<feature type="domain" description="Tape measure protein N-terminal" evidence="6">
    <location>
        <begin position="158"/>
        <end position="331"/>
    </location>
</feature>
<dbReference type="PANTHER" id="PTHR38812">
    <property type="entry name" value="MU-LIKE PROPHAGE FLUMU PROTEIN GP42"/>
    <property type="match status" value="1"/>
</dbReference>
<evidence type="ECO:0000256" key="3">
    <source>
        <dbReference type="SAM" id="Coils"/>
    </source>
</evidence>
<dbReference type="Pfam" id="PF20155">
    <property type="entry name" value="TMP_3"/>
    <property type="match status" value="1"/>
</dbReference>
<proteinExistence type="predicted"/>
<dbReference type="Proteomes" id="UP000252935">
    <property type="component" value="Segment"/>
</dbReference>
<dbReference type="InterPro" id="IPR010618">
    <property type="entry name" value="RPF"/>
</dbReference>
<dbReference type="InterPro" id="IPR023346">
    <property type="entry name" value="Lysozyme-like_dom_sf"/>
</dbReference>
<dbReference type="InterPro" id="IPR013491">
    <property type="entry name" value="Tape_meas_N"/>
</dbReference>
<feature type="region of interest" description="Disordered" evidence="4">
    <location>
        <begin position="509"/>
        <end position="617"/>
    </location>
</feature>
<name>A0A2Z5H5B3_9CAUD</name>
<evidence type="ECO:0000256" key="4">
    <source>
        <dbReference type="SAM" id="MobiDB-lite"/>
    </source>
</evidence>
<keyword evidence="1" id="KW-1245">Viral tail assembly</keyword>
<dbReference type="GO" id="GO:0016787">
    <property type="term" value="F:hydrolase activity"/>
    <property type="evidence" value="ECO:0007669"/>
    <property type="project" value="UniProtKB-KW"/>
</dbReference>
<reference evidence="7 8" key="1">
    <citation type="submission" date="2018-05" db="EMBL/GenBank/DDBJ databases">
        <authorList>
            <person name="Akhtar H."/>
            <person name="Baugh C."/>
            <person name="Broytman D."/>
            <person name="Kawatra P."/>
            <person name="Pajollari-Kreka X."/>
            <person name="Riley C."/>
            <person name="Thampi S."/>
            <person name="Zeng L."/>
            <person name="Koyfman P."/>
            <person name="Miah F."/>
            <person name="Ohl H."/>
            <person name="Sunnen C.N."/>
            <person name="Garlena R.A."/>
            <person name="Russell D.A."/>
            <person name="Pope W.H."/>
            <person name="Jacobs-Sera D."/>
            <person name="Hatfull G.F."/>
        </authorList>
    </citation>
    <scope>NUCLEOTIDE SEQUENCE [LARGE SCALE GENOMIC DNA]</scope>
</reference>
<dbReference type="EMBL" id="MH371120">
    <property type="protein sequence ID" value="AXC35203.1"/>
    <property type="molecule type" value="Genomic_DNA"/>
</dbReference>
<protein>
    <submittedName>
        <fullName evidence="7">Tape measure protein</fullName>
    </submittedName>
</protein>
<keyword evidence="1" id="KW-1188">Viral release from host cell</keyword>
<feature type="region of interest" description="Disordered" evidence="4">
    <location>
        <begin position="1172"/>
        <end position="1215"/>
    </location>
</feature>
<evidence type="ECO:0000259" key="5">
    <source>
        <dbReference type="Pfam" id="PF06737"/>
    </source>
</evidence>
<dbReference type="NCBIfam" id="TIGR02675">
    <property type="entry name" value="tape_meas_nterm"/>
    <property type="match status" value="1"/>
</dbReference>
<dbReference type="KEGG" id="vg:60332357"/>
<dbReference type="CDD" id="cd13925">
    <property type="entry name" value="RPF"/>
    <property type="match status" value="1"/>
</dbReference>
<gene>
    <name evidence="7" type="primary">14</name>
    <name evidence="7" type="ORF">SEA_OLYMPIASAINT_14</name>
</gene>
<dbReference type="GeneID" id="60332357"/>
<dbReference type="Pfam" id="PF06737">
    <property type="entry name" value="Transglycosylas"/>
    <property type="match status" value="1"/>
</dbReference>
<accession>A0A2Z5H5B3</accession>
<keyword evidence="8" id="KW-1185">Reference proteome</keyword>
<feature type="coiled-coil region" evidence="3">
    <location>
        <begin position="643"/>
        <end position="698"/>
    </location>
</feature>
<dbReference type="RefSeq" id="YP_009960801.1">
    <property type="nucleotide sequence ID" value="NC_051694.1"/>
</dbReference>
<dbReference type="Gene3D" id="1.10.530.10">
    <property type="match status" value="1"/>
</dbReference>
<evidence type="ECO:0000313" key="8">
    <source>
        <dbReference type="Proteomes" id="UP000252935"/>
    </source>
</evidence>
<feature type="compositionally biased region" description="Low complexity" evidence="4">
    <location>
        <begin position="532"/>
        <end position="543"/>
    </location>
</feature>
<evidence type="ECO:0000313" key="7">
    <source>
        <dbReference type="EMBL" id="AXC35203.1"/>
    </source>
</evidence>
<sequence length="1231" mass="125465">MPIYVDIISRLDERAAAVAAKNIEREMEAAGARGGSAAGRAIGENVTKEAAAAGRNAGEQLSREVDRATKAAGSRIVDGFSSHGVSAGRGFGSSFGSSLVSSLPVAGRFSSALSGYEGAASKAGALAGRALGTAFTAAATGIIGAASVALFKGFDRYKSLDATSHRLAAMGNSAEQVKTIMSDINEVVVGTPIALDEAAKAATQFLAGGVKQGRPLQAALTAIADAAGASGQKFGDLAVIFNQVFNKGKLQSEEMLQLNERGINVQAALQKEFGLTSAEIQKMSQDGTISFGMLVQAIEGQFGGMSKKLADTVDGALSNMNAAVGRVGANFISALFGDPLDTTEGPGALAKSINNVTDKLNDLNAWIVAHKDDIKDAFEGAVETAQDLWDALSSVVEMLDRIGISVGDVVTAFMAWKAIAGVTALTQSLSTVSTTLAGLPATADKSAKGISAALSRVAVPAWLAFLVAQNGPEIEQAIQDAIPGADSWNHSNTPDQLGRRAREWWDRNIQGGTGVDPQPSPLPQLGGGSGPGTPTVGGIPIPGLADPNSNGPASPFGNLPGQVPLDVSVEDRRGRRGGGGAAADAGPDGPLADLFPGAAGSAGGSSSGPKLPDAPVLPYDTTLPPGIPGMPQDAAVFSAESSYLDARHKLAEKRARAAQLEQSTEATEEDRLKARNDVIEAERDLQAAEMRMSDARANQYEKLTKQTDQHAKDLGQIGAKLDQDFGISKGLAGIAENITKFVANLAAAPLLGQLQAISAYNPTQGGHGLMGVLGAQGVFGPQYQNNQYAGRGSYPSAGATGPYAFGGQMGAGTPLSISQIDQIAAQFGLTKSSGTRPGDDGYHGKGLAGDYSGSPQSMRAFADYMAANYGSSLLELIHDSPGFASNIKNGKGVGKFGDFYTLGQAGRHDDHVHIAADGQLSGGSGSGPVPVNVVNGNTLLSGFNWDAVAAKESGGNWANADTGRNGHYGGLQFSPSTWNAYGGQEFAPMPHLATREQQMAVADRTAFYGYNGTPPQGLGAWEVITNGSTAPYGITANSRPPAFGGGGALPFMGAGAPQSAPFASTRYGGVEPYAGAGSGGIGMDGGGALGMAVQAGGMALDAMAPGAGQAAQTGVKLINRAIEYGGQVAAIGAQGLMETFLPTGGSDLANNNWITRIAGGLAGAAPALPNLAGQASQQRKDIDPQAAAQGQVQPKQGGDTNITVNNQRATEDGTGRDIAYHLQNQYVMPGG</sequence>
<keyword evidence="3" id="KW-0175">Coiled coil</keyword>
<evidence type="ECO:0000256" key="2">
    <source>
        <dbReference type="ARBA" id="ARBA00022801"/>
    </source>
</evidence>
<dbReference type="SUPFAM" id="SSF53955">
    <property type="entry name" value="Lysozyme-like"/>
    <property type="match status" value="1"/>
</dbReference>
<feature type="compositionally biased region" description="Low complexity" evidence="4">
    <location>
        <begin position="582"/>
        <end position="599"/>
    </location>
</feature>
<feature type="domain" description="Resuscitation-promoting factor core lysozyme-like" evidence="5">
    <location>
        <begin position="944"/>
        <end position="1021"/>
    </location>
</feature>
<dbReference type="GO" id="GO:0098003">
    <property type="term" value="P:viral tail assembly"/>
    <property type="evidence" value="ECO:0007669"/>
    <property type="project" value="UniProtKB-KW"/>
</dbReference>
<dbReference type="PANTHER" id="PTHR38812:SF2">
    <property type="entry name" value="MU-LIKE PROPHAGE FLUMU PROTEIN GP42"/>
    <property type="match status" value="1"/>
</dbReference>
<evidence type="ECO:0000256" key="1">
    <source>
        <dbReference type="ARBA" id="ARBA00022465"/>
    </source>
</evidence>
<feature type="compositionally biased region" description="Polar residues" evidence="4">
    <location>
        <begin position="1188"/>
        <end position="1208"/>
    </location>
</feature>